<feature type="compositionally biased region" description="Polar residues" evidence="2">
    <location>
        <begin position="119"/>
        <end position="129"/>
    </location>
</feature>
<feature type="region of interest" description="Disordered" evidence="2">
    <location>
        <begin position="109"/>
        <end position="132"/>
    </location>
</feature>
<evidence type="ECO:0000313" key="4">
    <source>
        <dbReference type="EMBL" id="CEF61642.1"/>
    </source>
</evidence>
<dbReference type="Proteomes" id="UP000035682">
    <property type="component" value="Unplaced"/>
</dbReference>
<evidence type="ECO:0000259" key="3">
    <source>
        <dbReference type="PROSITE" id="PS50158"/>
    </source>
</evidence>
<dbReference type="PANTHER" id="PTHR33064:SF37">
    <property type="entry name" value="RIBONUCLEASE H"/>
    <property type="match status" value="1"/>
</dbReference>
<dbReference type="GeneID" id="36374012"/>
<dbReference type="PROSITE" id="PS50158">
    <property type="entry name" value="ZF_CCHC"/>
    <property type="match status" value="1"/>
</dbReference>
<dbReference type="Gene3D" id="2.40.70.10">
    <property type="entry name" value="Acid Proteases"/>
    <property type="match status" value="1"/>
</dbReference>
<keyword evidence="5" id="KW-1185">Reference proteome</keyword>
<name>A0A090L0J1_STRRB</name>
<evidence type="ECO:0000256" key="2">
    <source>
        <dbReference type="SAM" id="MobiDB-lite"/>
    </source>
</evidence>
<reference evidence="5" key="2">
    <citation type="submission" date="2014-09" db="EMBL/GenBank/DDBJ databases">
        <authorList>
            <person name="Martin A.A."/>
        </authorList>
    </citation>
    <scope>NUCLEOTIDE SEQUENCE</scope>
    <source>
        <strain evidence="5">ED321</strain>
    </source>
</reference>
<dbReference type="InterPro" id="IPR041577">
    <property type="entry name" value="RT_RNaseH_2"/>
</dbReference>
<feature type="domain" description="CCHC-type" evidence="3">
    <location>
        <begin position="141"/>
        <end position="154"/>
    </location>
</feature>
<dbReference type="InterPro" id="IPR000477">
    <property type="entry name" value="RT_dom"/>
</dbReference>
<dbReference type="GO" id="GO:0008270">
    <property type="term" value="F:zinc ion binding"/>
    <property type="evidence" value="ECO:0007669"/>
    <property type="project" value="UniProtKB-KW"/>
</dbReference>
<reference evidence="4" key="1">
    <citation type="submission" date="2014-09" db="EMBL/GenBank/DDBJ databases">
        <authorList>
            <person name="Aslett A.Martin."/>
        </authorList>
    </citation>
    <scope>NUCLEOTIDE SEQUENCE</scope>
    <source>
        <strain evidence="4">ED321 Heterogonic</strain>
    </source>
</reference>
<dbReference type="InterPro" id="IPR043128">
    <property type="entry name" value="Rev_trsase/Diguanyl_cyclase"/>
</dbReference>
<keyword evidence="1" id="KW-0863">Zinc-finger</keyword>
<evidence type="ECO:0000313" key="6">
    <source>
        <dbReference type="WBParaSite" id="SRAE_0000075700.1"/>
    </source>
</evidence>
<dbReference type="WormBase" id="SRAE_0000075700">
    <property type="protein sequence ID" value="SRP10063"/>
    <property type="gene ID" value="WBGene00256516"/>
</dbReference>
<evidence type="ECO:0000313" key="5">
    <source>
        <dbReference type="Proteomes" id="UP000035682"/>
    </source>
</evidence>
<sequence>MNIAREYDQASYIELVEQLKKKHKDGIKKLQLEKPLDKSKAEETSELLKRKPKEDRIQKQIDIMIELLPSNVQQHVEDREFYKWNHFMAVVKSKYDLEKRKKFDDERFRKIDRGKRSQNNRNNKLTNPENKTETKGKLIICNSCGKQGHIAKNCYSKKEIKKTALLNVMGEEKNNSIELNSKTLFNLENKSTNNTDKTSEESMEKFSKLLYNSIKYKEHMPVSNINTNRIFLTPCRIYNMEVIRAIDTCADCTIISRHLKDSLKLEESDKEEKLSVTNGHISLKKLKGNLSITINDNTYELYDTLVAKHDFEGFDILLDTNLLKRLNAVLDCQTGKLIFDEDKTLANKAICHLSNKYTYENSSRFSLKLRKEYKDCFAESEMDITSGEVSAYAQFMLHENNRNNFGLTVCSRNYVYLTLPMRAKNSSHLLHIEMQKIFATLIKSKKLVLYNDDALLLTDDTDPEIHMNLLHQFFSLMRKYKLKTSFSKSSFFLKQVEFLSFTFDKEGWRPSQSSITKILNSKILQTKKQLLRFLLATNYFRSCIKNYSQKSAKLFALTTGKKNKNIILEGENLKLYKNIVEDLINPQKLNFGDFNKKYYLHTNSSETDLGGCLTQMIDINGVNVKKPLAFYSMKLPYSVRKRHSTYLELKAIVECLKHWSYILIKCKKGIEIICGYKPLITIKNTATEREDNVVPDWLSRLHEYEEKIQKEDKINLQMVNWTQLEESLHTYAVIKKRKRRRPKKLKVETISNENEFKLLQMIANQQTILKTEELKEYQEKDEIIQKALSTGFHLDYPIKKINGIVKIKINNRTIEDTKGQFSKKENEGFVCFIPQSLSNKIISLFHENRHFSYLKTRAMLRQLANCEKMAMNIRKVLNNCIECARRNSALTRQSSAKVTSYAEYSMDSLSLDLLCPAIPDEEFKYVMNVQDNYTRYLWNIPLKTKSYKEI</sequence>
<evidence type="ECO:0000313" key="7">
    <source>
        <dbReference type="WormBase" id="SRAE_0000075700"/>
    </source>
</evidence>
<dbReference type="InterPro" id="IPR041588">
    <property type="entry name" value="Integrase_H2C2"/>
</dbReference>
<dbReference type="Gene3D" id="1.10.340.70">
    <property type="match status" value="1"/>
</dbReference>
<dbReference type="InterPro" id="IPR021109">
    <property type="entry name" value="Peptidase_aspartic_dom_sf"/>
</dbReference>
<dbReference type="InterPro" id="IPR001878">
    <property type="entry name" value="Znf_CCHC"/>
</dbReference>
<dbReference type="RefSeq" id="XP_024500849.1">
    <property type="nucleotide sequence ID" value="XM_024646698.1"/>
</dbReference>
<accession>A0A090L0J1</accession>
<dbReference type="PANTHER" id="PTHR33064">
    <property type="entry name" value="POL PROTEIN"/>
    <property type="match status" value="1"/>
</dbReference>
<dbReference type="SUPFAM" id="SSF56672">
    <property type="entry name" value="DNA/RNA polymerases"/>
    <property type="match status" value="1"/>
</dbReference>
<dbReference type="Pfam" id="PF17921">
    <property type="entry name" value="Integrase_H2C2"/>
    <property type="match status" value="1"/>
</dbReference>
<dbReference type="Pfam" id="PF00078">
    <property type="entry name" value="RVT_1"/>
    <property type="match status" value="1"/>
</dbReference>
<organism evidence="4">
    <name type="scientific">Strongyloides ratti</name>
    <name type="common">Parasitic roundworm</name>
    <dbReference type="NCBI Taxonomy" id="34506"/>
    <lineage>
        <taxon>Eukaryota</taxon>
        <taxon>Metazoa</taxon>
        <taxon>Ecdysozoa</taxon>
        <taxon>Nematoda</taxon>
        <taxon>Chromadorea</taxon>
        <taxon>Rhabditida</taxon>
        <taxon>Tylenchina</taxon>
        <taxon>Panagrolaimomorpha</taxon>
        <taxon>Strongyloidoidea</taxon>
        <taxon>Strongyloididae</taxon>
        <taxon>Strongyloides</taxon>
    </lineage>
</organism>
<dbReference type="CTD" id="36374012"/>
<dbReference type="GO" id="GO:0003676">
    <property type="term" value="F:nucleic acid binding"/>
    <property type="evidence" value="ECO:0007669"/>
    <property type="project" value="InterPro"/>
</dbReference>
<dbReference type="InterPro" id="IPR043502">
    <property type="entry name" value="DNA/RNA_pol_sf"/>
</dbReference>
<dbReference type="WBParaSite" id="SRAE_0000075700.1">
    <property type="protein sequence ID" value="SRAE_0000075700.1"/>
    <property type="gene ID" value="WBGene00256516"/>
</dbReference>
<dbReference type="Gene3D" id="3.30.70.270">
    <property type="match status" value="2"/>
</dbReference>
<keyword evidence="1" id="KW-0862">Zinc</keyword>
<dbReference type="InterPro" id="IPR051320">
    <property type="entry name" value="Viral_Replic_Matur_Polypro"/>
</dbReference>
<dbReference type="SMART" id="SM00343">
    <property type="entry name" value="ZnF_C2HC"/>
    <property type="match status" value="1"/>
</dbReference>
<dbReference type="AlphaFoldDB" id="A0A090L0J1"/>
<dbReference type="OrthoDB" id="5830590at2759"/>
<reference evidence="6" key="3">
    <citation type="submission" date="2020-12" db="UniProtKB">
        <authorList>
            <consortium name="WormBaseParasite"/>
        </authorList>
    </citation>
    <scope>IDENTIFICATION</scope>
</reference>
<evidence type="ECO:0000256" key="1">
    <source>
        <dbReference type="PROSITE-ProRule" id="PRU00047"/>
    </source>
</evidence>
<dbReference type="Pfam" id="PF17919">
    <property type="entry name" value="RT_RNaseH_2"/>
    <property type="match status" value="1"/>
</dbReference>
<protein>
    <submittedName>
        <fullName evidence="4 6">Zinc finger, CCHC-type domain-containing protein</fullName>
    </submittedName>
</protein>
<dbReference type="EMBL" id="LN609432">
    <property type="protein sequence ID" value="CEF61642.1"/>
    <property type="molecule type" value="Genomic_DNA"/>
</dbReference>
<proteinExistence type="predicted"/>
<keyword evidence="1" id="KW-0479">Metal-binding</keyword>
<gene>
    <name evidence="4 6 7" type="ORF">SRAE_0000075700</name>
</gene>